<evidence type="ECO:0000256" key="5">
    <source>
        <dbReference type="ARBA" id="ARBA00022989"/>
    </source>
</evidence>
<keyword evidence="4 7" id="KW-0812">Transmembrane</keyword>
<feature type="transmembrane region" description="Helical" evidence="7">
    <location>
        <begin position="23"/>
        <end position="56"/>
    </location>
</feature>
<comment type="similarity">
    <text evidence="2 7">Belongs to the DedA family.</text>
</comment>
<dbReference type="InterPro" id="IPR032816">
    <property type="entry name" value="VTT_dom"/>
</dbReference>
<evidence type="ECO:0000256" key="6">
    <source>
        <dbReference type="ARBA" id="ARBA00023136"/>
    </source>
</evidence>
<feature type="domain" description="VTT" evidence="8">
    <location>
        <begin position="41"/>
        <end position="164"/>
    </location>
</feature>
<dbReference type="RefSeq" id="WP_091136475.1">
    <property type="nucleotide sequence ID" value="NZ_FMVJ01000009.1"/>
</dbReference>
<evidence type="ECO:0000313" key="10">
    <source>
        <dbReference type="Proteomes" id="UP000199569"/>
    </source>
</evidence>
<dbReference type="PANTHER" id="PTHR30353:SF15">
    <property type="entry name" value="INNER MEMBRANE PROTEIN YABI"/>
    <property type="match status" value="1"/>
</dbReference>
<dbReference type="EMBL" id="FMVJ01000009">
    <property type="protein sequence ID" value="SCY97028.1"/>
    <property type="molecule type" value="Genomic_DNA"/>
</dbReference>
<dbReference type="PANTHER" id="PTHR30353">
    <property type="entry name" value="INNER MEMBRANE PROTEIN DEDA-RELATED"/>
    <property type="match status" value="1"/>
</dbReference>
<reference evidence="9 10" key="1">
    <citation type="submission" date="2016-10" db="EMBL/GenBank/DDBJ databases">
        <authorList>
            <person name="de Groot N.N."/>
        </authorList>
    </citation>
    <scope>NUCLEOTIDE SEQUENCE [LARGE SCALE GENOMIC DNA]</scope>
    <source>
        <strain evidence="9 10">CGMCC 1.7666</strain>
    </source>
</reference>
<dbReference type="OrthoDB" id="9801622at2"/>
<sequence length="173" mass="18795">MDIETIQTSIVEFVRQNQSWAPFIVAALAFGESVAFLSLFVPATVILIAISAFIGVADLEFWPLWLGAAIGAATGDVVSYTLGRRFKTSIYRIWPLSTHPQLVGKGERFFCRHGIWGVFIGRFFGPARAVVPLVAGVFGMQLPLFMAVNVASALIWAFALLAPGAGLSEYLGW</sequence>
<gene>
    <name evidence="9" type="ORF">SAMN02927923_03114</name>
</gene>
<dbReference type="GO" id="GO:0005886">
    <property type="term" value="C:plasma membrane"/>
    <property type="evidence" value="ECO:0007669"/>
    <property type="project" value="UniProtKB-SubCell"/>
</dbReference>
<evidence type="ECO:0000256" key="7">
    <source>
        <dbReference type="RuleBase" id="RU367016"/>
    </source>
</evidence>
<dbReference type="AlphaFoldDB" id="A0A1G5KAE0"/>
<evidence type="ECO:0000256" key="4">
    <source>
        <dbReference type="ARBA" id="ARBA00022692"/>
    </source>
</evidence>
<evidence type="ECO:0000259" key="8">
    <source>
        <dbReference type="Pfam" id="PF09335"/>
    </source>
</evidence>
<keyword evidence="6 7" id="KW-0472">Membrane</keyword>
<evidence type="ECO:0000256" key="2">
    <source>
        <dbReference type="ARBA" id="ARBA00010792"/>
    </source>
</evidence>
<dbReference type="InterPro" id="IPR032818">
    <property type="entry name" value="DedA-like"/>
</dbReference>
<dbReference type="Pfam" id="PF09335">
    <property type="entry name" value="VTT_dom"/>
    <property type="match status" value="1"/>
</dbReference>
<evidence type="ECO:0000313" key="9">
    <source>
        <dbReference type="EMBL" id="SCY97028.1"/>
    </source>
</evidence>
<keyword evidence="10" id="KW-1185">Reference proteome</keyword>
<organism evidence="9 10">
    <name type="scientific">Microvirga guangxiensis</name>
    <dbReference type="NCBI Taxonomy" id="549386"/>
    <lineage>
        <taxon>Bacteria</taxon>
        <taxon>Pseudomonadati</taxon>
        <taxon>Pseudomonadota</taxon>
        <taxon>Alphaproteobacteria</taxon>
        <taxon>Hyphomicrobiales</taxon>
        <taxon>Methylobacteriaceae</taxon>
        <taxon>Microvirga</taxon>
    </lineage>
</organism>
<comment type="subcellular location">
    <subcellularLocation>
        <location evidence="1 7">Cell membrane</location>
        <topology evidence="1 7">Multi-pass membrane protein</topology>
    </subcellularLocation>
</comment>
<keyword evidence="3 7" id="KW-1003">Cell membrane</keyword>
<evidence type="ECO:0000256" key="3">
    <source>
        <dbReference type="ARBA" id="ARBA00022475"/>
    </source>
</evidence>
<evidence type="ECO:0000256" key="1">
    <source>
        <dbReference type="ARBA" id="ARBA00004651"/>
    </source>
</evidence>
<keyword evidence="5 7" id="KW-1133">Transmembrane helix</keyword>
<accession>A0A1G5KAE0</accession>
<feature type="transmembrane region" description="Helical" evidence="7">
    <location>
        <begin position="62"/>
        <end position="82"/>
    </location>
</feature>
<name>A0A1G5KAE0_9HYPH</name>
<protein>
    <submittedName>
        <fullName evidence="9">Membrane protein DedA, SNARE-associated domain</fullName>
    </submittedName>
</protein>
<dbReference type="Proteomes" id="UP000199569">
    <property type="component" value="Unassembled WGS sequence"/>
</dbReference>
<proteinExistence type="inferred from homology"/>
<feature type="transmembrane region" description="Helical" evidence="7">
    <location>
        <begin position="115"/>
        <end position="138"/>
    </location>
</feature>
<feature type="transmembrane region" description="Helical" evidence="7">
    <location>
        <begin position="144"/>
        <end position="167"/>
    </location>
</feature>
<dbReference type="STRING" id="549386.SAMN02927923_03114"/>